<dbReference type="Gene3D" id="3.60.160.10">
    <property type="entry name" value="Mitochondrial biogenesis AIM24"/>
    <property type="match status" value="1"/>
</dbReference>
<proteinExistence type="predicted"/>
<dbReference type="PANTHER" id="PTHR43657">
    <property type="entry name" value="TRYPTOPHAN RNA-BINDING ATTENUATOR PROTEIN-LIKE PROTEIN"/>
    <property type="match status" value="1"/>
</dbReference>
<dbReference type="PANTHER" id="PTHR43657:SF1">
    <property type="entry name" value="ALTERED INHERITANCE OF MITOCHONDRIA PROTEIN 24, MITOCHONDRIAL"/>
    <property type="match status" value="1"/>
</dbReference>
<evidence type="ECO:0000313" key="1">
    <source>
        <dbReference type="EMBL" id="QDV84346.1"/>
    </source>
</evidence>
<gene>
    <name evidence="1" type="ORF">TBK1r_32910</name>
</gene>
<evidence type="ECO:0000313" key="2">
    <source>
        <dbReference type="Proteomes" id="UP000318081"/>
    </source>
</evidence>
<keyword evidence="2" id="KW-1185">Reference proteome</keyword>
<name>A0ABX5XUL5_9BACT</name>
<organism evidence="1 2">
    <name type="scientific">Stieleria magnilauensis</name>
    <dbReference type="NCBI Taxonomy" id="2527963"/>
    <lineage>
        <taxon>Bacteria</taxon>
        <taxon>Pseudomonadati</taxon>
        <taxon>Planctomycetota</taxon>
        <taxon>Planctomycetia</taxon>
        <taxon>Pirellulales</taxon>
        <taxon>Pirellulaceae</taxon>
        <taxon>Stieleria</taxon>
    </lineage>
</organism>
<dbReference type="Pfam" id="PF01987">
    <property type="entry name" value="AIM24"/>
    <property type="match status" value="1"/>
</dbReference>
<accession>A0ABX5XUL5</accession>
<evidence type="ECO:0008006" key="3">
    <source>
        <dbReference type="Google" id="ProtNLM"/>
    </source>
</evidence>
<dbReference type="InterPro" id="IPR036983">
    <property type="entry name" value="AIM24_sf"/>
</dbReference>
<reference evidence="1 2" key="1">
    <citation type="submission" date="2019-02" db="EMBL/GenBank/DDBJ databases">
        <title>Deep-cultivation of Planctomycetes and their phenomic and genomic characterization uncovers novel biology.</title>
        <authorList>
            <person name="Wiegand S."/>
            <person name="Jogler M."/>
            <person name="Boedeker C."/>
            <person name="Pinto D."/>
            <person name="Vollmers J."/>
            <person name="Rivas-Marin E."/>
            <person name="Kohn T."/>
            <person name="Peeters S.H."/>
            <person name="Heuer A."/>
            <person name="Rast P."/>
            <person name="Oberbeckmann S."/>
            <person name="Bunk B."/>
            <person name="Jeske O."/>
            <person name="Meyerdierks A."/>
            <person name="Storesund J.E."/>
            <person name="Kallscheuer N."/>
            <person name="Luecker S."/>
            <person name="Lage O.M."/>
            <person name="Pohl T."/>
            <person name="Merkel B.J."/>
            <person name="Hornburger P."/>
            <person name="Mueller R.-W."/>
            <person name="Bruemmer F."/>
            <person name="Labrenz M."/>
            <person name="Spormann A.M."/>
            <person name="Op den Camp H."/>
            <person name="Overmann J."/>
            <person name="Amann R."/>
            <person name="Jetten M.S.M."/>
            <person name="Mascher T."/>
            <person name="Medema M.H."/>
            <person name="Devos D.P."/>
            <person name="Kaster A.-K."/>
            <person name="Ovreas L."/>
            <person name="Rohde M."/>
            <person name="Galperin M.Y."/>
            <person name="Jogler C."/>
        </authorList>
    </citation>
    <scope>NUCLEOTIDE SEQUENCE [LARGE SCALE GENOMIC DNA]</scope>
    <source>
        <strain evidence="1 2">TBK1r</strain>
    </source>
</reference>
<sequence>MGPLGQPATQRKVTISLMFGGEETVEFDCPMCGKHYQAGEEMAGKDVNCKACRQTFRVPGGSSTVPLGGFSGLNSTTDGDDRFSAGEIEMSTAPVTMRGGQSGDGVSRRSDEIDYEVFGHETQYVEITLDPGEQTIAEAGALMYMTEGVEMATVFGDPSKQDSSLFGKVLSAGKRALTGEALFMTTFTNQGRGQAKVAFGAPHPGRMIPLHLDQLGGEIICQKDAFLCGARGITVDIAFQKKIGAGLFGGEGFIMQRLKGDGIAVIHAGGTMMYRELEPGETLRLDTGCLMAMGPSVHYDIQFVGGLKNAFFGGEGLFLATVRGPGPVWLQSLPFSRFAGRLAAAIPSAGNTRKGEGSLLGGLGEMFMGD</sequence>
<dbReference type="NCBIfam" id="TIGR00266">
    <property type="entry name" value="TIGR00266 family protein"/>
    <property type="match status" value="1"/>
</dbReference>
<dbReference type="EMBL" id="CP036432">
    <property type="protein sequence ID" value="QDV84346.1"/>
    <property type="molecule type" value="Genomic_DNA"/>
</dbReference>
<dbReference type="SUPFAM" id="SSF51219">
    <property type="entry name" value="TRAP-like"/>
    <property type="match status" value="1"/>
</dbReference>
<dbReference type="InterPro" id="IPR002838">
    <property type="entry name" value="AIM24"/>
</dbReference>
<dbReference type="Proteomes" id="UP000318081">
    <property type="component" value="Chromosome"/>
</dbReference>
<protein>
    <recommendedName>
        <fullName evidence="3">TIGR00266 family protein</fullName>
    </recommendedName>
</protein>
<dbReference type="InterPro" id="IPR016031">
    <property type="entry name" value="Trp_RNA-bd_attenuator-like_dom"/>
</dbReference>